<dbReference type="RefSeq" id="WP_155450525.1">
    <property type="nucleotide sequence ID" value="NZ_WNKT01000028.1"/>
</dbReference>
<dbReference type="AlphaFoldDB" id="A0A6N8EGH0"/>
<evidence type="ECO:0000313" key="2">
    <source>
        <dbReference type="Proteomes" id="UP000434044"/>
    </source>
</evidence>
<protein>
    <submittedName>
        <fullName evidence="1">Uncharacterized protein</fullName>
    </submittedName>
</protein>
<dbReference type="EMBL" id="WNKT01000028">
    <property type="protein sequence ID" value="MTW21949.1"/>
    <property type="molecule type" value="Genomic_DNA"/>
</dbReference>
<evidence type="ECO:0000313" key="1">
    <source>
        <dbReference type="EMBL" id="MTW21949.1"/>
    </source>
</evidence>
<accession>A0A6N8EGH0</accession>
<organism evidence="1 2">
    <name type="scientific">Allochromatium palmeri</name>
    <dbReference type="NCBI Taxonomy" id="231048"/>
    <lineage>
        <taxon>Bacteria</taxon>
        <taxon>Pseudomonadati</taxon>
        <taxon>Pseudomonadota</taxon>
        <taxon>Gammaproteobacteria</taxon>
        <taxon>Chromatiales</taxon>
        <taxon>Chromatiaceae</taxon>
        <taxon>Allochromatium</taxon>
    </lineage>
</organism>
<comment type="caution">
    <text evidence="1">The sequence shown here is derived from an EMBL/GenBank/DDBJ whole genome shotgun (WGS) entry which is preliminary data.</text>
</comment>
<name>A0A6N8EGH0_9GAMM</name>
<dbReference type="Proteomes" id="UP000434044">
    <property type="component" value="Unassembled WGS sequence"/>
</dbReference>
<reference evidence="1 2" key="1">
    <citation type="submission" date="2019-11" db="EMBL/GenBank/DDBJ databases">
        <title>Whole-genome sequence of the anaerobic purple sulfur bacterium Allochromatium palmeri DSM 15591.</title>
        <authorList>
            <person name="Kyndt J.A."/>
            <person name="Meyer T.E."/>
        </authorList>
    </citation>
    <scope>NUCLEOTIDE SEQUENCE [LARGE SCALE GENOMIC DNA]</scope>
    <source>
        <strain evidence="1 2">DSM 15591</strain>
    </source>
</reference>
<sequence>MYFIVGAQQQDPTLDPVCYLAEHAKPLGLIKRPRKPPKQKAQAPLDSA</sequence>
<keyword evidence="2" id="KW-1185">Reference proteome</keyword>
<gene>
    <name evidence="1" type="ORF">GJ668_12705</name>
</gene>
<proteinExistence type="predicted"/>